<dbReference type="RefSeq" id="WP_049654410.1">
    <property type="nucleotide sequence ID" value="NZ_QVIG01000001.1"/>
</dbReference>
<sequence length="214" mass="23514">MSGSHYFTGAPEVASDRRPITVSLPDLTLELTTDTGVFSRTRLDPCTRILLEHAPQPRVRGPILDIGCGYGPIALTWASRRKRLPVWAVDVNERALELVRLNAEALGLGNVQASLPDDVPEDVRFATIYSNPPIRIGKAALRRLLTHWLDRLTPDGSAFLVVQKHLGSDSLQKWLNEQGYPTSRVTSVNGCRILEARPRPEVGEGSESGRGTTT</sequence>
<dbReference type="CDD" id="cd02440">
    <property type="entry name" value="AdoMet_MTases"/>
    <property type="match status" value="1"/>
</dbReference>
<dbReference type="GO" id="GO:0032259">
    <property type="term" value="P:methylation"/>
    <property type="evidence" value="ECO:0007669"/>
    <property type="project" value="UniProtKB-KW"/>
</dbReference>
<dbReference type="Gene3D" id="3.40.50.150">
    <property type="entry name" value="Vaccinia Virus protein VP39"/>
    <property type="match status" value="1"/>
</dbReference>
<evidence type="ECO:0000259" key="3">
    <source>
        <dbReference type="Pfam" id="PF05175"/>
    </source>
</evidence>
<dbReference type="EMBL" id="QVIG01000001">
    <property type="protein sequence ID" value="RGD60379.1"/>
    <property type="molecule type" value="Genomic_DNA"/>
</dbReference>
<dbReference type="Proteomes" id="UP000263377">
    <property type="component" value="Unassembled WGS sequence"/>
</dbReference>
<proteinExistence type="predicted"/>
<dbReference type="AlphaFoldDB" id="A0A372ZX20"/>
<dbReference type="Pfam" id="PF05175">
    <property type="entry name" value="MTS"/>
    <property type="match status" value="1"/>
</dbReference>
<dbReference type="PANTHER" id="PTHR47816">
    <property type="entry name" value="RIBOSOMAL RNA SMALL SUBUNIT METHYLTRANSFERASE C"/>
    <property type="match status" value="1"/>
</dbReference>
<feature type="domain" description="Methyltransferase small" evidence="3">
    <location>
        <begin position="29"/>
        <end position="176"/>
    </location>
</feature>
<name>A0A372ZX20_9ACTN</name>
<organism evidence="4 5">
    <name type="scientific">Kitasatospora xanthocidica</name>
    <dbReference type="NCBI Taxonomy" id="83382"/>
    <lineage>
        <taxon>Bacteria</taxon>
        <taxon>Bacillati</taxon>
        <taxon>Actinomycetota</taxon>
        <taxon>Actinomycetes</taxon>
        <taxon>Kitasatosporales</taxon>
        <taxon>Streptomycetaceae</taxon>
        <taxon>Kitasatospora</taxon>
    </lineage>
</organism>
<reference evidence="4 5" key="1">
    <citation type="submission" date="2018-08" db="EMBL/GenBank/DDBJ databases">
        <title>Diversity &amp; Physiological Properties of Lignin-Decomposing Actinobacteria from Soil.</title>
        <authorList>
            <person name="Roh S.G."/>
            <person name="Kim S.B."/>
        </authorList>
    </citation>
    <scope>NUCLEOTIDE SEQUENCE [LARGE SCALE GENOMIC DNA]</scope>
    <source>
        <strain evidence="4 5">MMS17-GH009</strain>
    </source>
</reference>
<evidence type="ECO:0000256" key="2">
    <source>
        <dbReference type="ARBA" id="ARBA00022679"/>
    </source>
</evidence>
<dbReference type="PANTHER" id="PTHR47816:SF4">
    <property type="entry name" value="RIBOSOMAL RNA SMALL SUBUNIT METHYLTRANSFERASE C"/>
    <property type="match status" value="1"/>
</dbReference>
<accession>A0A372ZX20</accession>
<evidence type="ECO:0000256" key="1">
    <source>
        <dbReference type="ARBA" id="ARBA00022603"/>
    </source>
</evidence>
<dbReference type="GO" id="GO:0008757">
    <property type="term" value="F:S-adenosylmethionine-dependent methyltransferase activity"/>
    <property type="evidence" value="ECO:0007669"/>
    <property type="project" value="InterPro"/>
</dbReference>
<comment type="caution">
    <text evidence="4">The sequence shown here is derived from an EMBL/GenBank/DDBJ whole genome shotgun (WGS) entry which is preliminary data.</text>
</comment>
<keyword evidence="1 4" id="KW-0489">Methyltransferase</keyword>
<evidence type="ECO:0000313" key="4">
    <source>
        <dbReference type="EMBL" id="RGD60379.1"/>
    </source>
</evidence>
<dbReference type="InterPro" id="IPR029063">
    <property type="entry name" value="SAM-dependent_MTases_sf"/>
</dbReference>
<dbReference type="InterPro" id="IPR046977">
    <property type="entry name" value="RsmC/RlmG"/>
</dbReference>
<protein>
    <submittedName>
        <fullName evidence="4">Methyltransferase domain-containing protein</fullName>
    </submittedName>
</protein>
<keyword evidence="5" id="KW-1185">Reference proteome</keyword>
<evidence type="ECO:0000313" key="5">
    <source>
        <dbReference type="Proteomes" id="UP000263377"/>
    </source>
</evidence>
<dbReference type="SUPFAM" id="SSF53335">
    <property type="entry name" value="S-adenosyl-L-methionine-dependent methyltransferases"/>
    <property type="match status" value="1"/>
</dbReference>
<dbReference type="InterPro" id="IPR007848">
    <property type="entry name" value="Small_mtfrase_dom"/>
</dbReference>
<gene>
    <name evidence="4" type="ORF">DR950_23625</name>
</gene>
<keyword evidence="2 4" id="KW-0808">Transferase</keyword>